<gene>
    <name evidence="2" type="ORF">CVT25_013654</name>
</gene>
<dbReference type="Gene3D" id="3.40.50.1110">
    <property type="entry name" value="SGNH hydrolase"/>
    <property type="match status" value="1"/>
</dbReference>
<comment type="caution">
    <text evidence="2">The sequence shown here is derived from an EMBL/GenBank/DDBJ whole genome shotgun (WGS) entry which is preliminary data.</text>
</comment>
<dbReference type="AlphaFoldDB" id="A0A409WTI0"/>
<accession>A0A409WTI0</accession>
<dbReference type="Pfam" id="PF00657">
    <property type="entry name" value="Lipase_GDSL"/>
    <property type="match status" value="1"/>
</dbReference>
<dbReference type="Proteomes" id="UP000283269">
    <property type="component" value="Unassembled WGS sequence"/>
</dbReference>
<evidence type="ECO:0000313" key="3">
    <source>
        <dbReference type="Proteomes" id="UP000283269"/>
    </source>
</evidence>
<dbReference type="OrthoDB" id="1600564at2759"/>
<dbReference type="GO" id="GO:0016788">
    <property type="term" value="F:hydrolase activity, acting on ester bonds"/>
    <property type="evidence" value="ECO:0007669"/>
    <property type="project" value="InterPro"/>
</dbReference>
<dbReference type="STRING" id="93625.A0A409WTI0"/>
<reference evidence="2 3" key="1">
    <citation type="journal article" date="2018" name="Evol. Lett.">
        <title>Horizontal gene cluster transfer increased hallucinogenic mushroom diversity.</title>
        <authorList>
            <person name="Reynolds H.T."/>
            <person name="Vijayakumar V."/>
            <person name="Gluck-Thaler E."/>
            <person name="Korotkin H.B."/>
            <person name="Matheny P.B."/>
            <person name="Slot J.C."/>
        </authorList>
    </citation>
    <scope>NUCLEOTIDE SEQUENCE [LARGE SCALE GENOMIC DNA]</scope>
    <source>
        <strain evidence="2 3">2631</strain>
    </source>
</reference>
<dbReference type="InParanoid" id="A0A409WTI0"/>
<evidence type="ECO:0000313" key="2">
    <source>
        <dbReference type="EMBL" id="PPQ81818.1"/>
    </source>
</evidence>
<dbReference type="PANTHER" id="PTHR45648">
    <property type="entry name" value="GDSL LIPASE/ACYLHYDROLASE FAMILY PROTEIN (AFU_ORTHOLOGUE AFUA_4G14700)"/>
    <property type="match status" value="1"/>
</dbReference>
<evidence type="ECO:0008006" key="4">
    <source>
        <dbReference type="Google" id="ProtNLM"/>
    </source>
</evidence>
<name>A0A409WTI0_PSICY</name>
<proteinExistence type="predicted"/>
<keyword evidence="1" id="KW-0378">Hydrolase</keyword>
<keyword evidence="3" id="KW-1185">Reference proteome</keyword>
<dbReference type="EMBL" id="NHYD01003209">
    <property type="protein sequence ID" value="PPQ81818.1"/>
    <property type="molecule type" value="Genomic_DNA"/>
</dbReference>
<sequence>MSSQKALRTLNLTIVAALAISSISAYGLTKNPLGPSQISAFVPFGDSYTDTFSPSNGGTAWPVYAVGYAGEKTALFPFARSGATCSNNITSRPFPSVFESQLPLWEQEKANGTLEYLEKAGERKGQDDALYFLWIGTNDVGDNGLLTGHGAPGVSLVDVTACAVDWVKVMYANGGRNFMFANMIPLQRTPLYSANSYLNHYWTAQRNTTEWNIMMTELVLSGNELMRLMLQGLLPSLDGAHLGILDTHGLFNDMLDRPALYLNGTAPLNTTGAVKSCIYQLNEPTSDTGDCTIAQGGDRDSFVWFDELHPSEQSGRVVAREVAKAIRGQESPWMSWLI</sequence>
<dbReference type="InterPro" id="IPR001087">
    <property type="entry name" value="GDSL"/>
</dbReference>
<evidence type="ECO:0000256" key="1">
    <source>
        <dbReference type="ARBA" id="ARBA00022801"/>
    </source>
</evidence>
<dbReference type="PANTHER" id="PTHR45648:SF22">
    <property type="entry name" value="GDSL LIPASE_ACYLHYDROLASE FAMILY PROTEIN (AFU_ORTHOLOGUE AFUA_4G14700)"/>
    <property type="match status" value="1"/>
</dbReference>
<protein>
    <recommendedName>
        <fullName evidence="4">Carbohydrate esterase family 16 protein</fullName>
    </recommendedName>
</protein>
<dbReference type="InterPro" id="IPR051058">
    <property type="entry name" value="GDSL_Est/Lipase"/>
</dbReference>
<organism evidence="2 3">
    <name type="scientific">Psilocybe cyanescens</name>
    <dbReference type="NCBI Taxonomy" id="93625"/>
    <lineage>
        <taxon>Eukaryota</taxon>
        <taxon>Fungi</taxon>
        <taxon>Dikarya</taxon>
        <taxon>Basidiomycota</taxon>
        <taxon>Agaricomycotina</taxon>
        <taxon>Agaricomycetes</taxon>
        <taxon>Agaricomycetidae</taxon>
        <taxon>Agaricales</taxon>
        <taxon>Agaricineae</taxon>
        <taxon>Strophariaceae</taxon>
        <taxon>Psilocybe</taxon>
    </lineage>
</organism>
<dbReference type="InterPro" id="IPR036514">
    <property type="entry name" value="SGNH_hydro_sf"/>
</dbReference>
<dbReference type="SUPFAM" id="SSF52266">
    <property type="entry name" value="SGNH hydrolase"/>
    <property type="match status" value="1"/>
</dbReference>